<keyword evidence="2" id="KW-1185">Reference proteome</keyword>
<organism evidence="1 2">
    <name type="scientific">Pistacia atlantica</name>
    <dbReference type="NCBI Taxonomy" id="434234"/>
    <lineage>
        <taxon>Eukaryota</taxon>
        <taxon>Viridiplantae</taxon>
        <taxon>Streptophyta</taxon>
        <taxon>Embryophyta</taxon>
        <taxon>Tracheophyta</taxon>
        <taxon>Spermatophyta</taxon>
        <taxon>Magnoliopsida</taxon>
        <taxon>eudicotyledons</taxon>
        <taxon>Gunneridae</taxon>
        <taxon>Pentapetalae</taxon>
        <taxon>rosids</taxon>
        <taxon>malvids</taxon>
        <taxon>Sapindales</taxon>
        <taxon>Anacardiaceae</taxon>
        <taxon>Pistacia</taxon>
    </lineage>
</organism>
<evidence type="ECO:0000313" key="1">
    <source>
        <dbReference type="EMBL" id="KAJ0080552.1"/>
    </source>
</evidence>
<protein>
    <submittedName>
        <fullName evidence="1">Uncharacterized protein</fullName>
    </submittedName>
</protein>
<reference evidence="2" key="1">
    <citation type="journal article" date="2023" name="G3 (Bethesda)">
        <title>Genome assembly and association tests identify interacting loci associated with vigor, precocity, and sex in interspecific pistachio rootstocks.</title>
        <authorList>
            <person name="Palmer W."/>
            <person name="Jacygrad E."/>
            <person name="Sagayaradj S."/>
            <person name="Cavanaugh K."/>
            <person name="Han R."/>
            <person name="Bertier L."/>
            <person name="Beede B."/>
            <person name="Kafkas S."/>
            <person name="Golino D."/>
            <person name="Preece J."/>
            <person name="Michelmore R."/>
        </authorList>
    </citation>
    <scope>NUCLEOTIDE SEQUENCE [LARGE SCALE GENOMIC DNA]</scope>
</reference>
<dbReference type="Proteomes" id="UP001164250">
    <property type="component" value="Chromosome 13"/>
</dbReference>
<name>A0ACC1A0J6_9ROSI</name>
<evidence type="ECO:0000313" key="2">
    <source>
        <dbReference type="Proteomes" id="UP001164250"/>
    </source>
</evidence>
<sequence>MCDLEEEEEIGETKSPICDDEDFEMEDEMEISDGVNGKRRRTFFREGNRSSQAFYINVAQQKMAKMVIMHDLPISFSEFTGFKNAMQYLQPLLLANPITTAMVEEDILKLYEVEKPKIMRLLQSNGSKLAISVDVLTADEKNAYVAVTARFVDELWVLQSRIMRLIHVRCPYTAETLYDELIEFLMDWKVDRKLSAVTIDSCSTNDAMKSMWIERNSFVRKFTVDPKVMGRRFFPIRLVPDFEPKWSSTYVMLGTALEYKDGFIRLTEWDEEYVTLPTSSEWEKAKELCEHLEVFYRLIEMLSGTKHLTANAFVMICEIRLSINRWLKSSNDEIKSMATNMMATFDTYWEAVYGVLAVAIVLDPRFKMQYIEFFFSELYGDEAEDHVKRVYNLCSDLEKEYKKCGDSSVDHSNAVKRKGMGYIPECQIATGTEEFGYDGLGTNFDDNGGDEWL</sequence>
<comment type="caution">
    <text evidence="1">The sequence shown here is derived from an EMBL/GenBank/DDBJ whole genome shotgun (WGS) entry which is preliminary data.</text>
</comment>
<gene>
    <name evidence="1" type="ORF">Patl1_24624</name>
</gene>
<accession>A0ACC1A0J6</accession>
<dbReference type="EMBL" id="CM047909">
    <property type="protein sequence ID" value="KAJ0080552.1"/>
    <property type="molecule type" value="Genomic_DNA"/>
</dbReference>
<proteinExistence type="predicted"/>